<feature type="compositionally biased region" description="Basic and acidic residues" evidence="1">
    <location>
        <begin position="50"/>
        <end position="62"/>
    </location>
</feature>
<organism evidence="2">
    <name type="scientific">metagenome</name>
    <dbReference type="NCBI Taxonomy" id="256318"/>
    <lineage>
        <taxon>unclassified sequences</taxon>
        <taxon>metagenomes</taxon>
    </lineage>
</organism>
<feature type="region of interest" description="Disordered" evidence="1">
    <location>
        <begin position="1"/>
        <end position="62"/>
    </location>
</feature>
<feature type="compositionally biased region" description="Polar residues" evidence="1">
    <location>
        <begin position="1"/>
        <end position="11"/>
    </location>
</feature>
<reference evidence="2" key="1">
    <citation type="submission" date="2015-08" db="EMBL/GenBank/DDBJ databases">
        <authorList>
            <person name="Babu N.S."/>
            <person name="Beckwith C.J."/>
            <person name="Beseler K.G."/>
            <person name="Brison A."/>
            <person name="Carone J.V."/>
            <person name="Caskin T.P."/>
            <person name="Diamond M."/>
            <person name="Durham M.E."/>
            <person name="Foxe J.M."/>
            <person name="Go M."/>
            <person name="Henderson B.A."/>
            <person name="Jones I.B."/>
            <person name="McGettigan J.A."/>
            <person name="Micheletti S.J."/>
            <person name="Nasrallah M.E."/>
            <person name="Ortiz D."/>
            <person name="Piller C.R."/>
            <person name="Privatt S.R."/>
            <person name="Schneider S.L."/>
            <person name="Sharp S."/>
            <person name="Smith T.C."/>
            <person name="Stanton J.D."/>
            <person name="Ullery H.E."/>
            <person name="Wilson R.J."/>
            <person name="Serrano M.G."/>
            <person name="Buck G."/>
            <person name="Lee V."/>
            <person name="Wang Y."/>
            <person name="Carvalho R."/>
            <person name="Voegtly L."/>
            <person name="Shi R."/>
            <person name="Duckworth R."/>
            <person name="Johnson A."/>
            <person name="Loviza R."/>
            <person name="Walstead R."/>
            <person name="Shah Z."/>
            <person name="Kiflezghi M."/>
            <person name="Wade K."/>
            <person name="Ball S.L."/>
            <person name="Bradley K.W."/>
            <person name="Asai D.J."/>
            <person name="Bowman C.A."/>
            <person name="Russell D.A."/>
            <person name="Pope W.H."/>
            <person name="Jacobs-Sera D."/>
            <person name="Hendrix R.W."/>
            <person name="Hatfull G.F."/>
        </authorList>
    </citation>
    <scope>NUCLEOTIDE SEQUENCE</scope>
</reference>
<protein>
    <submittedName>
        <fullName evidence="2">Uncharacterized protein</fullName>
    </submittedName>
</protein>
<sequence length="159" mass="17393">MQSHPTGSPAVTPTTRTIGRARRRSTRGPRGCQARAESSPRRAARSVPADYRRCRDERGSETSRRCVVLASAYVLSEISDVWAVKAVQVDWVAHIQETSPAVRAYEACRGDPLGGGAKCLCRLRTGRGDSLSRDLSFPGEAFIVGVPRSRPRCETPRRG</sequence>
<dbReference type="EMBL" id="CZKA01000006">
    <property type="protein sequence ID" value="CUR54211.1"/>
    <property type="molecule type" value="Genomic_DNA"/>
</dbReference>
<name>A0A2P2BWT2_9ZZZZ</name>
<accession>A0A2P2BWT2</accession>
<evidence type="ECO:0000313" key="2">
    <source>
        <dbReference type="EMBL" id="CUR54211.1"/>
    </source>
</evidence>
<feature type="compositionally biased region" description="Low complexity" evidence="1">
    <location>
        <begin position="28"/>
        <end position="37"/>
    </location>
</feature>
<gene>
    <name evidence="2" type="ORF">NOCA2140034</name>
</gene>
<evidence type="ECO:0000256" key="1">
    <source>
        <dbReference type="SAM" id="MobiDB-lite"/>
    </source>
</evidence>
<dbReference type="AlphaFoldDB" id="A0A2P2BWT2"/>
<proteinExistence type="predicted"/>